<feature type="compositionally biased region" description="Low complexity" evidence="1">
    <location>
        <begin position="90"/>
        <end position="100"/>
    </location>
</feature>
<feature type="compositionally biased region" description="Basic residues" evidence="1">
    <location>
        <begin position="295"/>
        <end position="307"/>
    </location>
</feature>
<feature type="region of interest" description="Disordered" evidence="1">
    <location>
        <begin position="90"/>
        <end position="116"/>
    </location>
</feature>
<dbReference type="HOGENOM" id="CLU_972911_0_0_11"/>
<feature type="region of interest" description="Disordered" evidence="1">
    <location>
        <begin position="142"/>
        <end position="336"/>
    </location>
</feature>
<gene>
    <name evidence="3" type="ORF">SSOG_05027</name>
</gene>
<sequence length="336" mass="33899">MALRLLSVPGKALLLSAAFALPAAVRLPRTVAARRALLAALFLGGFLALAFLFGGSAQAAERGELTTGSVTGHQAQASDLVESAAKAVPAKATPAKATPAKPTPDEAPAKAAPAKAVKTAHTVARRTAHTATEAVRKTVEPVREPVERQARQVTDPVDDLVKEATGTHLPVRLSEVGEAGVGALGDAPGAHGAASGQGPTADDADDNHALPHPARPAAAPLGPDTAASDAAAPRTADSPDHGHGTVVRAADGAVQGEGAPGAAAPPAVPPRDRHPSAPATVGAPRGGNTHDRSAAVRRRAVRARARRGPCGQLRADARAVQRSPRIPRLGQTSTRL</sequence>
<keyword evidence="4" id="KW-1185">Reference proteome</keyword>
<dbReference type="EMBL" id="GG657754">
    <property type="protein sequence ID" value="EFL25313.1"/>
    <property type="molecule type" value="Genomic_DNA"/>
</dbReference>
<name>D9WEU8_9ACTN</name>
<organism evidence="3 4">
    <name type="scientific">Streptomyces himastatinicus ATCC 53653</name>
    <dbReference type="NCBI Taxonomy" id="457427"/>
    <lineage>
        <taxon>Bacteria</taxon>
        <taxon>Bacillati</taxon>
        <taxon>Actinomycetota</taxon>
        <taxon>Actinomycetes</taxon>
        <taxon>Kitasatosporales</taxon>
        <taxon>Streptomycetaceae</taxon>
        <taxon>Streptomyces</taxon>
        <taxon>Streptomyces violaceusniger group</taxon>
    </lineage>
</organism>
<proteinExistence type="predicted"/>
<keyword evidence="2" id="KW-1133">Transmembrane helix</keyword>
<feature type="compositionally biased region" description="Low complexity" evidence="1">
    <location>
        <begin position="210"/>
        <end position="236"/>
    </location>
</feature>
<evidence type="ECO:0000313" key="4">
    <source>
        <dbReference type="Proteomes" id="UP000003963"/>
    </source>
</evidence>
<dbReference type="Proteomes" id="UP000003963">
    <property type="component" value="Unassembled WGS sequence"/>
</dbReference>
<evidence type="ECO:0000256" key="2">
    <source>
        <dbReference type="SAM" id="Phobius"/>
    </source>
</evidence>
<protein>
    <submittedName>
        <fullName evidence="3">Uncharacterized protein</fullName>
    </submittedName>
</protein>
<dbReference type="STRING" id="457427.SSOG_05027"/>
<reference evidence="3 4" key="1">
    <citation type="submission" date="2009-02" db="EMBL/GenBank/DDBJ databases">
        <title>Annotation of Streptomyces hygroscopicus strain ATCC 53653.</title>
        <authorList>
            <consortium name="The Broad Institute Genome Sequencing Platform"/>
            <consortium name="Broad Institute Microbial Sequencing Center"/>
            <person name="Fischbach M."/>
            <person name="Godfrey P."/>
            <person name="Ward D."/>
            <person name="Young S."/>
            <person name="Zeng Q."/>
            <person name="Koehrsen M."/>
            <person name="Alvarado L."/>
            <person name="Berlin A.M."/>
            <person name="Bochicchio J."/>
            <person name="Borenstein D."/>
            <person name="Chapman S.B."/>
            <person name="Chen Z."/>
            <person name="Engels R."/>
            <person name="Freedman E."/>
            <person name="Gellesch M."/>
            <person name="Goldberg J."/>
            <person name="Griggs A."/>
            <person name="Gujja S."/>
            <person name="Heilman E.R."/>
            <person name="Heiman D.I."/>
            <person name="Hepburn T.A."/>
            <person name="Howarth C."/>
            <person name="Jen D."/>
            <person name="Larson L."/>
            <person name="Lewis B."/>
            <person name="Mehta T."/>
            <person name="Park D."/>
            <person name="Pearson M."/>
            <person name="Richards J."/>
            <person name="Roberts A."/>
            <person name="Saif S."/>
            <person name="Shea T.D."/>
            <person name="Shenoy N."/>
            <person name="Sisk P."/>
            <person name="Stolte C."/>
            <person name="Sykes S.N."/>
            <person name="Thomson T."/>
            <person name="Walk T."/>
            <person name="White J."/>
            <person name="Yandava C."/>
            <person name="Straight P."/>
            <person name="Clardy J."/>
            <person name="Hung D."/>
            <person name="Kolter R."/>
            <person name="Mekalanos J."/>
            <person name="Walker S."/>
            <person name="Walsh C.T."/>
            <person name="Wieland-Brown L.C."/>
            <person name="Haas B."/>
            <person name="Nusbaum C."/>
            <person name="Birren B."/>
        </authorList>
    </citation>
    <scope>NUCLEOTIDE SEQUENCE [LARGE SCALE GENOMIC DNA]</scope>
    <source>
        <strain evidence="3 4">ATCC 53653</strain>
    </source>
</reference>
<accession>D9WEU8</accession>
<dbReference type="AlphaFoldDB" id="D9WEU8"/>
<evidence type="ECO:0000313" key="3">
    <source>
        <dbReference type="EMBL" id="EFL25313.1"/>
    </source>
</evidence>
<feature type="compositionally biased region" description="Low complexity" evidence="1">
    <location>
        <begin position="252"/>
        <end position="265"/>
    </location>
</feature>
<keyword evidence="2" id="KW-0812">Transmembrane</keyword>
<feature type="transmembrane region" description="Helical" evidence="2">
    <location>
        <begin position="36"/>
        <end position="54"/>
    </location>
</feature>
<keyword evidence="2" id="KW-0472">Membrane</keyword>
<evidence type="ECO:0000256" key="1">
    <source>
        <dbReference type="SAM" id="MobiDB-lite"/>
    </source>
</evidence>